<proteinExistence type="predicted"/>
<reference evidence="3" key="1">
    <citation type="submission" date="2020-05" db="EMBL/GenBank/DDBJ databases">
        <authorList>
            <person name="Chiriac C."/>
            <person name="Salcher M."/>
            <person name="Ghai R."/>
            <person name="Kavagutti S V."/>
        </authorList>
    </citation>
    <scope>NUCLEOTIDE SEQUENCE</scope>
</reference>
<evidence type="ECO:0000259" key="2">
    <source>
        <dbReference type="Pfam" id="PF09851"/>
    </source>
</evidence>
<dbReference type="InterPro" id="IPR018649">
    <property type="entry name" value="SHOCT"/>
</dbReference>
<feature type="region of interest" description="Disordered" evidence="1">
    <location>
        <begin position="103"/>
        <end position="143"/>
    </location>
</feature>
<evidence type="ECO:0000256" key="1">
    <source>
        <dbReference type="SAM" id="MobiDB-lite"/>
    </source>
</evidence>
<evidence type="ECO:0000313" key="3">
    <source>
        <dbReference type="EMBL" id="CAB4560512.1"/>
    </source>
</evidence>
<dbReference type="Pfam" id="PF09851">
    <property type="entry name" value="SHOCT"/>
    <property type="match status" value="1"/>
</dbReference>
<sequence length="176" mass="19530">MNDKNSRKMLGAFRGFVFSEKGKDRNGIPNYGFNFCDACSGIYERVNGPSSPFINSTASREQRAENIARIEEENKRLSEIFTEPSKRCTCDMPGDLEVIEKRARRDARPRLPASAPPLPPNAGKVVESTGTASSRARTKPGQRNLADQLQQLFDLYDSGALTDEQFEAAKNKLIGL</sequence>
<feature type="domain" description="SHOCT" evidence="2">
    <location>
        <begin position="147"/>
        <end position="173"/>
    </location>
</feature>
<name>A0A6J6D9H4_9ZZZZ</name>
<dbReference type="AlphaFoldDB" id="A0A6J6D9H4"/>
<organism evidence="3">
    <name type="scientific">freshwater metagenome</name>
    <dbReference type="NCBI Taxonomy" id="449393"/>
    <lineage>
        <taxon>unclassified sequences</taxon>
        <taxon>metagenomes</taxon>
        <taxon>ecological metagenomes</taxon>
    </lineage>
</organism>
<accession>A0A6J6D9H4</accession>
<gene>
    <name evidence="3" type="ORF">UFOPK1619_00364</name>
</gene>
<dbReference type="EMBL" id="CAEZTI010000050">
    <property type="protein sequence ID" value="CAB4560512.1"/>
    <property type="molecule type" value="Genomic_DNA"/>
</dbReference>
<protein>
    <submittedName>
        <fullName evidence="3">Unannotated protein</fullName>
    </submittedName>
</protein>